<reference evidence="1 2" key="1">
    <citation type="journal article" date="1998" name="Science">
        <title>Genome sequence of the nematode C. elegans: a platform for investigating biology.</title>
        <authorList>
            <consortium name="The C. elegans sequencing consortium"/>
            <person name="Sulson J.E."/>
            <person name="Waterston R."/>
        </authorList>
    </citation>
    <scope>NUCLEOTIDE SEQUENCE [LARGE SCALE GENOMIC DNA]</scope>
    <source>
        <strain evidence="1 2">Bristol N2</strain>
    </source>
</reference>
<evidence type="ECO:0000313" key="1">
    <source>
        <dbReference type="EMBL" id="CCD66068.1"/>
    </source>
</evidence>
<organism evidence="1 2">
    <name type="scientific">Caenorhabditis elegans</name>
    <dbReference type="NCBI Taxonomy" id="6239"/>
    <lineage>
        <taxon>Eukaryota</taxon>
        <taxon>Metazoa</taxon>
        <taxon>Ecdysozoa</taxon>
        <taxon>Nematoda</taxon>
        <taxon>Chromadorea</taxon>
        <taxon>Rhabditida</taxon>
        <taxon>Rhabditina</taxon>
        <taxon>Rhabditomorpha</taxon>
        <taxon>Rhabditoidea</taxon>
        <taxon>Rhabditidae</taxon>
        <taxon>Peloderinae</taxon>
        <taxon>Caenorhabditis</taxon>
    </lineage>
</organism>
<dbReference type="CTD" id="183025"/>
<dbReference type="WormBase" id="C29F9.9">
    <property type="protein sequence ID" value="CE08457"/>
    <property type="gene ID" value="WBGene00016223"/>
</dbReference>
<evidence type="ECO:0000313" key="3">
    <source>
        <dbReference type="WormBase" id="C29F9.9"/>
    </source>
</evidence>
<dbReference type="HOGENOM" id="CLU_1807944_0_0_1"/>
<keyword evidence="2" id="KW-1185">Reference proteome</keyword>
<evidence type="ECO:0000313" key="2">
    <source>
        <dbReference type="Proteomes" id="UP000001940"/>
    </source>
</evidence>
<dbReference type="KEGG" id="cel:CELE_C29F9.9"/>
<protein>
    <submittedName>
        <fullName evidence="1">DUF4708 domain-containing protein</fullName>
    </submittedName>
</protein>
<proteinExistence type="predicted"/>
<dbReference type="STRING" id="6239.C29F9.9.1"/>
<dbReference type="EMBL" id="BX284603">
    <property type="protein sequence ID" value="CCD66068.1"/>
    <property type="molecule type" value="Genomic_DNA"/>
</dbReference>
<dbReference type="UCSC" id="C29F9.9">
    <property type="organism name" value="c. elegans"/>
</dbReference>
<dbReference type="AlphaFoldDB" id="Q9TZC2"/>
<dbReference type="GeneID" id="183025"/>
<dbReference type="RefSeq" id="NP_497141.1">
    <property type="nucleotide sequence ID" value="NM_064740.1"/>
</dbReference>
<dbReference type="Proteomes" id="UP000001940">
    <property type="component" value="Chromosome III"/>
</dbReference>
<accession>Q9TZC2</accession>
<dbReference type="PIR" id="T33576">
    <property type="entry name" value="T33576"/>
</dbReference>
<name>Q9TZC2_CAEEL</name>
<sequence length="143" mass="15960">MNKFQHSTTDLPPKPARLLGFLPRRKPPKVGSALRSRRCAAPRDTIAVCGAWRECFGFPANYSQPQFYSTIEEYSNHTSVVYVLYNTCDGVVKVFLTIAFPALTFFATAAAEIRQRSPSEELGEHGKKRGKVGKFCIISDSQN</sequence>
<dbReference type="AGR" id="WB:WBGene00016223"/>
<gene>
    <name evidence="1 3" type="ORF">C29F9.9</name>
    <name evidence="1" type="ORF">CELE_C29F9.9</name>
</gene>
<dbReference type="InParanoid" id="Q9TZC2"/>
<dbReference type="PaxDb" id="6239-C29F9.9"/>